<sequence>DASSMYTNIPTRTAITKISKWLKDNQEQFPDLPTKAVLKALILIMEWSFFHFGDTTWRQLKGTAMGAPPAPPYATIYFAILESILLRSFMDSLAVLQLYRRYIDDVFGIWHCRMEDNQLLWEGFQKAMNNNEYKLHWEFTQLSSQVEFMDMTITLTHDNKLVTTLYEKPTNLYLYIPSHSCHPPGLLSGVVYGKLFRIYTLCSEETDRLARTKLFFKRLLARGNQATTLRPLFEAAITRAKAYTGPQPNNNNKRDTIGIQLLHLEYHPKHPPSKVLQQGWRDRIANPTNLMPFKHVRIPHTVVPMRGNMPMGLDRMIVAYSRPPNLGTLLSYRKVPELDGSPVSSFLN</sequence>
<feature type="non-terminal residue" evidence="2">
    <location>
        <position position="1"/>
    </location>
</feature>
<reference evidence="2" key="1">
    <citation type="submission" date="2020-06" db="EMBL/GenBank/DDBJ databases">
        <authorList>
            <consortium name="Plant Systems Biology data submission"/>
        </authorList>
    </citation>
    <scope>NUCLEOTIDE SEQUENCE</scope>
    <source>
        <strain evidence="2">D6</strain>
    </source>
</reference>
<proteinExistence type="predicted"/>
<protein>
    <submittedName>
        <fullName evidence="2">Reverse transcriptase (RNA-dependent DNA polymerase) (Partial)</fullName>
    </submittedName>
</protein>
<dbReference type="EMBL" id="CAICTM010000582">
    <property type="protein sequence ID" value="CAB9513287.1"/>
    <property type="molecule type" value="Genomic_DNA"/>
</dbReference>
<evidence type="ECO:0000313" key="2">
    <source>
        <dbReference type="EMBL" id="CAB9513287.1"/>
    </source>
</evidence>
<dbReference type="AlphaFoldDB" id="A0A9N8E2G1"/>
<dbReference type="OrthoDB" id="9908726at2759"/>
<accession>A0A9N8E2G1</accession>
<dbReference type="PANTHER" id="PTHR21301:SF10">
    <property type="entry name" value="REVERSE TRANSCRIPTASE DOMAIN-CONTAINING PROTEIN"/>
    <property type="match status" value="1"/>
</dbReference>
<gene>
    <name evidence="2" type="ORF">SEMRO_583_G170580.1</name>
</gene>
<dbReference type="PROSITE" id="PS50878">
    <property type="entry name" value="RT_POL"/>
    <property type="match status" value="1"/>
</dbReference>
<evidence type="ECO:0000313" key="3">
    <source>
        <dbReference type="Proteomes" id="UP001153069"/>
    </source>
</evidence>
<dbReference type="InterPro" id="IPR000477">
    <property type="entry name" value="RT_dom"/>
</dbReference>
<dbReference type="Proteomes" id="UP001153069">
    <property type="component" value="Unassembled WGS sequence"/>
</dbReference>
<feature type="domain" description="Reverse transcriptase" evidence="1">
    <location>
        <begin position="1"/>
        <end position="153"/>
    </location>
</feature>
<name>A0A9N8E2G1_9STRA</name>
<organism evidence="2 3">
    <name type="scientific">Seminavis robusta</name>
    <dbReference type="NCBI Taxonomy" id="568900"/>
    <lineage>
        <taxon>Eukaryota</taxon>
        <taxon>Sar</taxon>
        <taxon>Stramenopiles</taxon>
        <taxon>Ochrophyta</taxon>
        <taxon>Bacillariophyta</taxon>
        <taxon>Bacillariophyceae</taxon>
        <taxon>Bacillariophycidae</taxon>
        <taxon>Naviculales</taxon>
        <taxon>Naviculaceae</taxon>
        <taxon>Seminavis</taxon>
    </lineage>
</organism>
<dbReference type="PANTHER" id="PTHR21301">
    <property type="entry name" value="REVERSE TRANSCRIPTASE"/>
    <property type="match status" value="1"/>
</dbReference>
<keyword evidence="3" id="KW-1185">Reference proteome</keyword>
<comment type="caution">
    <text evidence="2">The sequence shown here is derived from an EMBL/GenBank/DDBJ whole genome shotgun (WGS) entry which is preliminary data.</text>
</comment>
<dbReference type="GO" id="GO:0003964">
    <property type="term" value="F:RNA-directed DNA polymerase activity"/>
    <property type="evidence" value="ECO:0007669"/>
    <property type="project" value="UniProtKB-KW"/>
</dbReference>
<keyword evidence="2" id="KW-0695">RNA-directed DNA polymerase</keyword>
<keyword evidence="2" id="KW-0548">Nucleotidyltransferase</keyword>
<evidence type="ECO:0000259" key="1">
    <source>
        <dbReference type="PROSITE" id="PS50878"/>
    </source>
</evidence>
<keyword evidence="2" id="KW-0808">Transferase</keyword>